<keyword evidence="4" id="KW-0997">Cell inner membrane</keyword>
<evidence type="ECO:0000256" key="1">
    <source>
        <dbReference type="ARBA" id="ARBA00004308"/>
    </source>
</evidence>
<evidence type="ECO:0000256" key="5">
    <source>
        <dbReference type="ARBA" id="ARBA00023136"/>
    </source>
</evidence>
<dbReference type="PANTHER" id="PTHR30024">
    <property type="entry name" value="ALIPHATIC SULFONATES-BINDING PROTEIN-RELATED"/>
    <property type="match status" value="1"/>
</dbReference>
<keyword evidence="2" id="KW-0813">Transport</keyword>
<protein>
    <submittedName>
        <fullName evidence="6">CmpA/NrtA family ABC transporter substrate-binding protein</fullName>
    </submittedName>
</protein>
<keyword evidence="5" id="KW-0472">Membrane</keyword>
<evidence type="ECO:0000256" key="2">
    <source>
        <dbReference type="ARBA" id="ARBA00022448"/>
    </source>
</evidence>
<dbReference type="Gene3D" id="3.40.190.10">
    <property type="entry name" value="Periplasmic binding protein-like II"/>
    <property type="match status" value="2"/>
</dbReference>
<evidence type="ECO:0000256" key="3">
    <source>
        <dbReference type="ARBA" id="ARBA00022475"/>
    </source>
</evidence>
<organism evidence="6 7">
    <name type="scientific">Methylorubrum zatmanii</name>
    <dbReference type="NCBI Taxonomy" id="29429"/>
    <lineage>
        <taxon>Bacteria</taxon>
        <taxon>Pseudomonadati</taxon>
        <taxon>Pseudomonadota</taxon>
        <taxon>Alphaproteobacteria</taxon>
        <taxon>Hyphomicrobiales</taxon>
        <taxon>Methylobacteriaceae</taxon>
        <taxon>Methylorubrum</taxon>
    </lineage>
</organism>
<dbReference type="Proteomes" id="UP001596237">
    <property type="component" value="Unassembled WGS sequence"/>
</dbReference>
<comment type="subcellular location">
    <subcellularLocation>
        <location evidence="1">Endomembrane system</location>
    </subcellularLocation>
</comment>
<dbReference type="CDD" id="cd13553">
    <property type="entry name" value="PBP2_NrtA_CpmA_like"/>
    <property type="match status" value="1"/>
</dbReference>
<dbReference type="RefSeq" id="WP_192284772.1">
    <property type="nucleotide sequence ID" value="NZ_JBHSTT010000086.1"/>
</dbReference>
<name>A0ABW1WTT7_9HYPH</name>
<sequence>MKLTLGYVPLTDAAPVIAAAELGFARAEGLDLTLSREPSWATLRDRLALGHLDAAHMLAPLAIASALGLSGPQADLTVPMSLSFNGNAITLSNALWQAMAPEGLDVGTVARTFARIARERAQAGRPLTLGTVHPFSCHSYQIRLFAELGGLDLGGQVRLVVIPPPQTVDALARGIVDGFCVGAPWNTVAFAAGLGQIAALGCEIVPDCPEKVLAVPASDADYVPALVRAVAKAGRWCAEPAHHAELATLLAKRGGLATHADLVRVTLEGAVASDATGRRRVNPDYVRMDAAVQAPRASDARWLVAQMAASGQIEDAAGLGDAAAALYRADAFLLG</sequence>
<dbReference type="EMBL" id="JBHSTT010000086">
    <property type="protein sequence ID" value="MFC6391906.1"/>
    <property type="molecule type" value="Genomic_DNA"/>
</dbReference>
<evidence type="ECO:0000256" key="4">
    <source>
        <dbReference type="ARBA" id="ARBA00022519"/>
    </source>
</evidence>
<dbReference type="InterPro" id="IPR044527">
    <property type="entry name" value="NrtA/CpmA_ABC-bd_dom"/>
</dbReference>
<dbReference type="PANTHER" id="PTHR30024:SF43">
    <property type="entry name" value="BLL4572 PROTEIN"/>
    <property type="match status" value="1"/>
</dbReference>
<dbReference type="Pfam" id="PF13379">
    <property type="entry name" value="NMT1_2"/>
    <property type="match status" value="1"/>
</dbReference>
<accession>A0ABW1WTT7</accession>
<gene>
    <name evidence="6" type="ORF">ACFQDP_21600</name>
</gene>
<keyword evidence="7" id="KW-1185">Reference proteome</keyword>
<reference evidence="7" key="1">
    <citation type="journal article" date="2019" name="Int. J. Syst. Evol. Microbiol.">
        <title>The Global Catalogue of Microorganisms (GCM) 10K type strain sequencing project: providing services to taxonomists for standard genome sequencing and annotation.</title>
        <authorList>
            <consortium name="The Broad Institute Genomics Platform"/>
            <consortium name="The Broad Institute Genome Sequencing Center for Infectious Disease"/>
            <person name="Wu L."/>
            <person name="Ma J."/>
        </authorList>
    </citation>
    <scope>NUCLEOTIDE SEQUENCE [LARGE SCALE GENOMIC DNA]</scope>
    <source>
        <strain evidence="7">CCUG 36916</strain>
    </source>
</reference>
<keyword evidence="3" id="KW-1003">Cell membrane</keyword>
<evidence type="ECO:0000313" key="7">
    <source>
        <dbReference type="Proteomes" id="UP001596237"/>
    </source>
</evidence>
<evidence type="ECO:0000313" key="6">
    <source>
        <dbReference type="EMBL" id="MFC6391906.1"/>
    </source>
</evidence>
<dbReference type="SUPFAM" id="SSF53850">
    <property type="entry name" value="Periplasmic binding protein-like II"/>
    <property type="match status" value="1"/>
</dbReference>
<proteinExistence type="predicted"/>
<comment type="caution">
    <text evidence="6">The sequence shown here is derived from an EMBL/GenBank/DDBJ whole genome shotgun (WGS) entry which is preliminary data.</text>
</comment>